<feature type="compositionally biased region" description="Polar residues" evidence="4">
    <location>
        <begin position="97"/>
        <end position="110"/>
    </location>
</feature>
<keyword evidence="2 6" id="KW-0645">Protease</keyword>
<feature type="compositionally biased region" description="Polar residues" evidence="4">
    <location>
        <begin position="67"/>
        <end position="89"/>
    </location>
</feature>
<dbReference type="Pfam" id="PF13365">
    <property type="entry name" value="Trypsin_2"/>
    <property type="match status" value="1"/>
</dbReference>
<keyword evidence="7" id="KW-1185">Reference proteome</keyword>
<dbReference type="PROSITE" id="PS50106">
    <property type="entry name" value="PDZ"/>
    <property type="match status" value="1"/>
</dbReference>
<dbReference type="PRINTS" id="PR00834">
    <property type="entry name" value="PROTEASES2C"/>
</dbReference>
<name>A0ABU2BEH3_9MICC</name>
<dbReference type="InterPro" id="IPR051201">
    <property type="entry name" value="Chloro_Bact_Ser_Proteases"/>
</dbReference>
<dbReference type="InterPro" id="IPR036034">
    <property type="entry name" value="PDZ_sf"/>
</dbReference>
<feature type="region of interest" description="Disordered" evidence="4">
    <location>
        <begin position="1"/>
        <end position="118"/>
    </location>
</feature>
<sequence length="534" mass="52343">MSENESQNPGTPADGRPQPEAGAVPPRPVAPPTTPSSGPDAAQPVAMEQPAADEGRAPVDKIEGAADQTQSMPRHTAAQQDATGPQQPVQRPAYGQAWNSQGQHSASPYGSPTPEDHAAAFAVPPAQNNSPKKFTSGALIVGMVAAALVGAGGAVGANYVMSSNGTTVSSSTQTPQGDVVINNPENVTAVTAAAAKASPSVVTIDVSGSGSAGSGSGIILDTAGHILTNTHVVTLGGTTGDPSISVRTSDGKVHNGSLVGTDPLSDLAVIKIDAPSLVPATLGASSELNVGDTAVAIGAPLGLSGTVTDGIISTLNRTISVASSAVPEQDESAEGDGGGNQFNFQFPGVPEQQSGSAGSIFINVIQTDAAINHGNSGGALVDVNGDIIGVNVAIASSGSGSEGSSDGGSIGVGFAIPIDYAKRIADDIIADGSASHGMLGVEVLAKPASVENGGSSSFSVGAEVKKVVADSPAAAAGLEVGDVITGVDARTISDSTSLTAAIRELPSGGKAEIHYIRGGNAATANVTVGESPAS</sequence>
<evidence type="ECO:0000259" key="5">
    <source>
        <dbReference type="PROSITE" id="PS50106"/>
    </source>
</evidence>
<dbReference type="SUPFAM" id="SSF50156">
    <property type="entry name" value="PDZ domain-like"/>
    <property type="match status" value="1"/>
</dbReference>
<dbReference type="EC" id="3.4.21.-" evidence="6"/>
<dbReference type="PANTHER" id="PTHR43343">
    <property type="entry name" value="PEPTIDASE S12"/>
    <property type="match status" value="1"/>
</dbReference>
<keyword evidence="3 6" id="KW-0378">Hydrolase</keyword>
<dbReference type="Gene3D" id="2.30.42.10">
    <property type="match status" value="1"/>
</dbReference>
<evidence type="ECO:0000256" key="2">
    <source>
        <dbReference type="ARBA" id="ARBA00022670"/>
    </source>
</evidence>
<dbReference type="SMART" id="SM00228">
    <property type="entry name" value="PDZ"/>
    <property type="match status" value="1"/>
</dbReference>
<proteinExistence type="inferred from homology"/>
<dbReference type="Pfam" id="PF13180">
    <property type="entry name" value="PDZ_2"/>
    <property type="match status" value="1"/>
</dbReference>
<dbReference type="InterPro" id="IPR001940">
    <property type="entry name" value="Peptidase_S1C"/>
</dbReference>
<dbReference type="InterPro" id="IPR009003">
    <property type="entry name" value="Peptidase_S1_PA"/>
</dbReference>
<evidence type="ECO:0000313" key="6">
    <source>
        <dbReference type="EMBL" id="MDR7357042.1"/>
    </source>
</evidence>
<comment type="caution">
    <text evidence="6">The sequence shown here is derived from an EMBL/GenBank/DDBJ whole genome shotgun (WGS) entry which is preliminary data.</text>
</comment>
<feature type="compositionally biased region" description="Pro residues" evidence="4">
    <location>
        <begin position="25"/>
        <end position="34"/>
    </location>
</feature>
<evidence type="ECO:0000256" key="3">
    <source>
        <dbReference type="ARBA" id="ARBA00022801"/>
    </source>
</evidence>
<feature type="compositionally biased region" description="Basic and acidic residues" evidence="4">
    <location>
        <begin position="53"/>
        <end position="64"/>
    </location>
</feature>
<dbReference type="InterPro" id="IPR043504">
    <property type="entry name" value="Peptidase_S1_PA_chymotrypsin"/>
</dbReference>
<organism evidence="6 7">
    <name type="scientific">Paeniglutamicibacter sulfureus</name>
    <dbReference type="NCBI Taxonomy" id="43666"/>
    <lineage>
        <taxon>Bacteria</taxon>
        <taxon>Bacillati</taxon>
        <taxon>Actinomycetota</taxon>
        <taxon>Actinomycetes</taxon>
        <taxon>Micrococcales</taxon>
        <taxon>Micrococcaceae</taxon>
        <taxon>Paeniglutamicibacter</taxon>
    </lineage>
</organism>
<dbReference type="RefSeq" id="WP_310288249.1">
    <property type="nucleotide sequence ID" value="NZ_BAAAWO010000001.1"/>
</dbReference>
<evidence type="ECO:0000256" key="4">
    <source>
        <dbReference type="SAM" id="MobiDB-lite"/>
    </source>
</evidence>
<feature type="compositionally biased region" description="Polar residues" evidence="4">
    <location>
        <begin position="1"/>
        <end position="10"/>
    </location>
</feature>
<dbReference type="GO" id="GO:0008233">
    <property type="term" value="F:peptidase activity"/>
    <property type="evidence" value="ECO:0007669"/>
    <property type="project" value="UniProtKB-KW"/>
</dbReference>
<dbReference type="Gene3D" id="2.40.10.10">
    <property type="entry name" value="Trypsin-like serine proteases"/>
    <property type="match status" value="2"/>
</dbReference>
<dbReference type="EMBL" id="JAVDYI010000001">
    <property type="protein sequence ID" value="MDR7357042.1"/>
    <property type="molecule type" value="Genomic_DNA"/>
</dbReference>
<comment type="similarity">
    <text evidence="1">Belongs to the peptidase S1C family.</text>
</comment>
<gene>
    <name evidence="6" type="ORF">J2S64_000733</name>
</gene>
<dbReference type="PANTHER" id="PTHR43343:SF3">
    <property type="entry name" value="PROTEASE DO-LIKE 8, CHLOROPLASTIC"/>
    <property type="match status" value="1"/>
</dbReference>
<protein>
    <submittedName>
        <fullName evidence="6">Serine protease PepD</fullName>
        <ecNumber evidence="6">3.4.21.-</ecNumber>
    </submittedName>
</protein>
<accession>A0ABU2BEH3</accession>
<dbReference type="Proteomes" id="UP001183817">
    <property type="component" value="Unassembled WGS sequence"/>
</dbReference>
<feature type="domain" description="PDZ" evidence="5">
    <location>
        <begin position="428"/>
        <end position="496"/>
    </location>
</feature>
<evidence type="ECO:0000313" key="7">
    <source>
        <dbReference type="Proteomes" id="UP001183817"/>
    </source>
</evidence>
<reference evidence="6 7" key="1">
    <citation type="submission" date="2023-07" db="EMBL/GenBank/DDBJ databases">
        <title>Sequencing the genomes of 1000 actinobacteria strains.</title>
        <authorList>
            <person name="Klenk H.-P."/>
        </authorList>
    </citation>
    <scope>NUCLEOTIDE SEQUENCE [LARGE SCALE GENOMIC DNA]</scope>
    <source>
        <strain evidence="6 7">DSM 20167</strain>
    </source>
</reference>
<dbReference type="GO" id="GO:0006508">
    <property type="term" value="P:proteolysis"/>
    <property type="evidence" value="ECO:0007669"/>
    <property type="project" value="UniProtKB-KW"/>
</dbReference>
<dbReference type="InterPro" id="IPR001478">
    <property type="entry name" value="PDZ"/>
</dbReference>
<evidence type="ECO:0000256" key="1">
    <source>
        <dbReference type="ARBA" id="ARBA00010541"/>
    </source>
</evidence>
<dbReference type="SUPFAM" id="SSF50494">
    <property type="entry name" value="Trypsin-like serine proteases"/>
    <property type="match status" value="1"/>
</dbReference>